<dbReference type="Proteomes" id="UP001374579">
    <property type="component" value="Unassembled WGS sequence"/>
</dbReference>
<evidence type="ECO:0000313" key="1">
    <source>
        <dbReference type="EMBL" id="KAK7114401.1"/>
    </source>
</evidence>
<keyword evidence="2" id="KW-1185">Reference proteome</keyword>
<dbReference type="AlphaFoldDB" id="A0AAN9BX88"/>
<sequence>MASLVSQLRPADSEKYDRRCSTRKYDPNYNLCRHITLPPLDQLKDPKAPTNPFKLYTEEIGENKIVTTPYGVLAPGNTRDQFALHYQWRTTSQDAYVNYWPKPVVPPRTPCFHPHADMTRRRPWLGMSDQNGPYEYQEFRVKHGNLPESKAWASIAAEYRRFPHNTERGQNLFRYVRPRDVGGRSVEETERVKDHIRDLSKKNALSPIYKKHIPNYTGQQDEVRIYEQLQKSAGRNPSCMTTEHMATFGPPFPAEKYRPPEYGSVRSMSNIPVTWLARQSETHGLNDHQPLPWTFSKLPYDHRTTAS</sequence>
<protein>
    <submittedName>
        <fullName evidence="1">Uncharacterized protein</fullName>
    </submittedName>
</protein>
<proteinExistence type="predicted"/>
<evidence type="ECO:0000313" key="2">
    <source>
        <dbReference type="Proteomes" id="UP001374579"/>
    </source>
</evidence>
<reference evidence="1 2" key="1">
    <citation type="submission" date="2024-02" db="EMBL/GenBank/DDBJ databases">
        <title>Chromosome-scale genome assembly of the rough periwinkle Littorina saxatilis.</title>
        <authorList>
            <person name="De Jode A."/>
            <person name="Faria R."/>
            <person name="Formenti G."/>
            <person name="Sims Y."/>
            <person name="Smith T.P."/>
            <person name="Tracey A."/>
            <person name="Wood J.M.D."/>
            <person name="Zagrodzka Z.B."/>
            <person name="Johannesson K."/>
            <person name="Butlin R.K."/>
            <person name="Leder E.H."/>
        </authorList>
    </citation>
    <scope>NUCLEOTIDE SEQUENCE [LARGE SCALE GENOMIC DNA]</scope>
    <source>
        <strain evidence="1">Snail1</strain>
        <tissue evidence="1">Muscle</tissue>
    </source>
</reference>
<organism evidence="1 2">
    <name type="scientific">Littorina saxatilis</name>
    <dbReference type="NCBI Taxonomy" id="31220"/>
    <lineage>
        <taxon>Eukaryota</taxon>
        <taxon>Metazoa</taxon>
        <taxon>Spiralia</taxon>
        <taxon>Lophotrochozoa</taxon>
        <taxon>Mollusca</taxon>
        <taxon>Gastropoda</taxon>
        <taxon>Caenogastropoda</taxon>
        <taxon>Littorinimorpha</taxon>
        <taxon>Littorinoidea</taxon>
        <taxon>Littorinidae</taxon>
        <taxon>Littorina</taxon>
    </lineage>
</organism>
<dbReference type="EMBL" id="JBAMIC010000001">
    <property type="protein sequence ID" value="KAK7114401.1"/>
    <property type="molecule type" value="Genomic_DNA"/>
</dbReference>
<gene>
    <name evidence="1" type="ORF">V1264_000464</name>
</gene>
<accession>A0AAN9BX88</accession>
<name>A0AAN9BX88_9CAEN</name>
<comment type="caution">
    <text evidence="1">The sequence shown here is derived from an EMBL/GenBank/DDBJ whole genome shotgun (WGS) entry which is preliminary data.</text>
</comment>